<feature type="domain" description="Oxidoreductase-like" evidence="2">
    <location>
        <begin position="261"/>
        <end position="285"/>
    </location>
</feature>
<reference evidence="3" key="1">
    <citation type="submission" date="2025-08" db="UniProtKB">
        <authorList>
            <consortium name="Ensembl"/>
        </authorList>
    </citation>
    <scope>IDENTIFICATION</scope>
</reference>
<feature type="region of interest" description="Disordered" evidence="1">
    <location>
        <begin position="108"/>
        <end position="148"/>
    </location>
</feature>
<sequence>MCYPVPAVPPPVPRCCQPRLCLPVCSDCFRPSPGWGRTRQRRAELWAASFTLLLHPPKIAAPAWKPPPGPAGPQVPGVPRASHGSSPSPSPRGRGGCGVPWPSRGCWVSPAPSPAPGTTDPPGMGLPRPPAPRRLQASPGAAEPCQGLSRQLTFLREAPRAPAAGLLAFGYGAQHRSERPVQSPPRSVRPPRFWPRHPKEPPGAEHPGAPHPGTATACSRRKRSDTPGTDSGSKGGSDPPESNHRAETPGDKGAEPPFSHPPDLEPPTNCCMSGCANCVWIEHVERLLQHYGDGGERALAAVERHVQDESIKMILRTEIRLRAKKD</sequence>
<reference evidence="3" key="2">
    <citation type="submission" date="2025-09" db="UniProtKB">
        <authorList>
            <consortium name="Ensembl"/>
        </authorList>
    </citation>
    <scope>IDENTIFICATION</scope>
</reference>
<feature type="region of interest" description="Disordered" evidence="1">
    <location>
        <begin position="61"/>
        <end position="96"/>
    </location>
</feature>
<feature type="compositionally biased region" description="Pro residues" evidence="1">
    <location>
        <begin position="64"/>
        <end position="73"/>
    </location>
</feature>
<dbReference type="Proteomes" id="UP000694521">
    <property type="component" value="Unplaced"/>
</dbReference>
<evidence type="ECO:0000313" key="3">
    <source>
        <dbReference type="Ensembl" id="ENSACDP00005000428.1"/>
    </source>
</evidence>
<evidence type="ECO:0000259" key="2">
    <source>
        <dbReference type="Pfam" id="PF09791"/>
    </source>
</evidence>
<feature type="region of interest" description="Disordered" evidence="1">
    <location>
        <begin position="174"/>
        <end position="261"/>
    </location>
</feature>
<evidence type="ECO:0000256" key="1">
    <source>
        <dbReference type="SAM" id="MobiDB-lite"/>
    </source>
</evidence>
<dbReference type="GO" id="GO:0005739">
    <property type="term" value="C:mitochondrion"/>
    <property type="evidence" value="ECO:0007669"/>
    <property type="project" value="TreeGrafter"/>
</dbReference>
<dbReference type="PANTHER" id="PTHR21193">
    <property type="entry name" value="OXIDOREDUCTASE-LIKE DOMAIN-CONTAINING PROTEIN 1"/>
    <property type="match status" value="1"/>
</dbReference>
<dbReference type="PANTHER" id="PTHR21193:SF3">
    <property type="entry name" value="OXIDOREDUCTASE-LIKE DOMAIN-CONTAINING PROTEIN 1"/>
    <property type="match status" value="1"/>
</dbReference>
<evidence type="ECO:0000313" key="4">
    <source>
        <dbReference type="Proteomes" id="UP000694521"/>
    </source>
</evidence>
<accession>A0A8B9D1L3</accession>
<dbReference type="InterPro" id="IPR039251">
    <property type="entry name" value="OXLD1"/>
</dbReference>
<proteinExistence type="predicted"/>
<feature type="compositionally biased region" description="Basic and acidic residues" evidence="1">
    <location>
        <begin position="241"/>
        <end position="254"/>
    </location>
</feature>
<keyword evidence="4" id="KW-1185">Reference proteome</keyword>
<feature type="compositionally biased region" description="Low complexity" evidence="1">
    <location>
        <begin position="74"/>
        <end position="87"/>
    </location>
</feature>
<organism evidence="3 4">
    <name type="scientific">Anser cygnoides</name>
    <name type="common">Swan goose</name>
    <dbReference type="NCBI Taxonomy" id="8845"/>
    <lineage>
        <taxon>Eukaryota</taxon>
        <taxon>Metazoa</taxon>
        <taxon>Chordata</taxon>
        <taxon>Craniata</taxon>
        <taxon>Vertebrata</taxon>
        <taxon>Euteleostomi</taxon>
        <taxon>Archelosauria</taxon>
        <taxon>Archosauria</taxon>
        <taxon>Dinosauria</taxon>
        <taxon>Saurischia</taxon>
        <taxon>Theropoda</taxon>
        <taxon>Coelurosauria</taxon>
        <taxon>Aves</taxon>
        <taxon>Neognathae</taxon>
        <taxon>Galloanserae</taxon>
        <taxon>Anseriformes</taxon>
        <taxon>Anatidae</taxon>
        <taxon>Anserinae</taxon>
        <taxon>Anser</taxon>
    </lineage>
</organism>
<dbReference type="AlphaFoldDB" id="A0A8B9D1L3"/>
<name>A0A8B9D1L3_ANSCY</name>
<dbReference type="InterPro" id="IPR019180">
    <property type="entry name" value="Oxidoreductase-like_N"/>
</dbReference>
<dbReference type="Ensembl" id="ENSACDT00005000493.1">
    <property type="protein sequence ID" value="ENSACDP00005000428.1"/>
    <property type="gene ID" value="ENSACDG00005000302.1"/>
</dbReference>
<dbReference type="Pfam" id="PF09791">
    <property type="entry name" value="Oxidored-like"/>
    <property type="match status" value="1"/>
</dbReference>
<protein>
    <submittedName>
        <fullName evidence="3">G protein-coupled receptor class C group 5 member C</fullName>
    </submittedName>
</protein>